<dbReference type="Pfam" id="PF13350">
    <property type="entry name" value="Y_phosphatase3"/>
    <property type="match status" value="1"/>
</dbReference>
<evidence type="ECO:0000259" key="1">
    <source>
        <dbReference type="PROSITE" id="PS50056"/>
    </source>
</evidence>
<dbReference type="SUPFAM" id="SSF52799">
    <property type="entry name" value="(Phosphotyrosine protein) phosphatases II"/>
    <property type="match status" value="1"/>
</dbReference>
<comment type="caution">
    <text evidence="2">The sequence shown here is derived from an EMBL/GenBank/DDBJ whole genome shotgun (WGS) entry which is preliminary data.</text>
</comment>
<gene>
    <name evidence="2" type="ORF">BJ875DRAFT_377025</name>
</gene>
<accession>A0A9P7YI02</accession>
<dbReference type="InterPro" id="IPR026893">
    <property type="entry name" value="Tyr/Ser_Pase_IphP-type"/>
</dbReference>
<dbReference type="PROSITE" id="PS50056">
    <property type="entry name" value="TYR_PHOSPHATASE_2"/>
    <property type="match status" value="1"/>
</dbReference>
<reference evidence="2" key="1">
    <citation type="journal article" date="2021" name="IMA Fungus">
        <title>Genomic characterization of three marine fungi, including Emericellopsis atlantica sp. nov. with signatures of a generalist lifestyle and marine biomass degradation.</title>
        <authorList>
            <person name="Hagestad O.C."/>
            <person name="Hou L."/>
            <person name="Andersen J.H."/>
            <person name="Hansen E.H."/>
            <person name="Altermark B."/>
            <person name="Li C."/>
            <person name="Kuhnert E."/>
            <person name="Cox R.J."/>
            <person name="Crous P.W."/>
            <person name="Spatafora J.W."/>
            <person name="Lail K."/>
            <person name="Amirebrahimi M."/>
            <person name="Lipzen A."/>
            <person name="Pangilinan J."/>
            <person name="Andreopoulos W."/>
            <person name="Hayes R.D."/>
            <person name="Ng V."/>
            <person name="Grigoriev I.V."/>
            <person name="Jackson S.A."/>
            <person name="Sutton T.D.S."/>
            <person name="Dobson A.D.W."/>
            <person name="Rama T."/>
        </authorList>
    </citation>
    <scope>NUCLEOTIDE SEQUENCE</scope>
    <source>
        <strain evidence="2">TRa018bII</strain>
    </source>
</reference>
<dbReference type="PROSITE" id="PS00383">
    <property type="entry name" value="TYR_PHOSPHATASE_1"/>
    <property type="match status" value="1"/>
</dbReference>
<proteinExistence type="predicted"/>
<organism evidence="2 3">
    <name type="scientific">Amylocarpus encephaloides</name>
    <dbReference type="NCBI Taxonomy" id="45428"/>
    <lineage>
        <taxon>Eukaryota</taxon>
        <taxon>Fungi</taxon>
        <taxon>Dikarya</taxon>
        <taxon>Ascomycota</taxon>
        <taxon>Pezizomycotina</taxon>
        <taxon>Leotiomycetes</taxon>
        <taxon>Helotiales</taxon>
        <taxon>Helotiales incertae sedis</taxon>
        <taxon>Amylocarpus</taxon>
    </lineage>
</organism>
<sequence>MADVREGEILVEKFENILNFRDVGSTINKFTGKKLVTEGLLFRSARPDDATLLDRKRLVEQFGIKTIVDLRTVTEHANQVKKRQGQLKMPQIVQSNETLSKPLKIPDVNYRLININGKSFERSLIHRLSWWSLIKIAFLMLFRQRMKAIAIMCREVMGPRGLVGLGKDTIDNSGPEILETLHALSNRANAPVLVHCTQGKDRTGLVICLALLLLGVPVDAIVHDYLLSEEELVPEYESRLEEIRSIGLGEEFAGCPADWVQEMVSHLDIKHGGARGYAKSIGFQELDQEALVERMACVS</sequence>
<dbReference type="Proteomes" id="UP000824998">
    <property type="component" value="Unassembled WGS sequence"/>
</dbReference>
<dbReference type="GO" id="GO:0004721">
    <property type="term" value="F:phosphoprotein phosphatase activity"/>
    <property type="evidence" value="ECO:0007669"/>
    <property type="project" value="InterPro"/>
</dbReference>
<dbReference type="InterPro" id="IPR029021">
    <property type="entry name" value="Prot-tyrosine_phosphatase-like"/>
</dbReference>
<dbReference type="OrthoDB" id="9988524at2759"/>
<dbReference type="PANTHER" id="PTHR31126">
    <property type="entry name" value="TYROSINE-PROTEIN PHOSPHATASE"/>
    <property type="match status" value="1"/>
</dbReference>
<name>A0A9P7YI02_9HELO</name>
<dbReference type="Gene3D" id="3.90.190.10">
    <property type="entry name" value="Protein tyrosine phosphatase superfamily"/>
    <property type="match status" value="1"/>
</dbReference>
<dbReference type="PANTHER" id="PTHR31126:SF10">
    <property type="entry name" value="PROTEIN PHOSPHATASE, PUTATIVE (AFU_ORTHOLOGUE AFUA_6G06650)-RELATED"/>
    <property type="match status" value="1"/>
</dbReference>
<evidence type="ECO:0000313" key="2">
    <source>
        <dbReference type="EMBL" id="KAG9234184.1"/>
    </source>
</evidence>
<protein>
    <submittedName>
        <fullName evidence="2">Tyrosine/serine protein phosphatase-like protein</fullName>
    </submittedName>
</protein>
<dbReference type="InterPro" id="IPR000387">
    <property type="entry name" value="Tyr_Pase_dom"/>
</dbReference>
<evidence type="ECO:0000313" key="3">
    <source>
        <dbReference type="Proteomes" id="UP000824998"/>
    </source>
</evidence>
<dbReference type="InterPro" id="IPR016130">
    <property type="entry name" value="Tyr_Pase_AS"/>
</dbReference>
<dbReference type="AlphaFoldDB" id="A0A9P7YI02"/>
<keyword evidence="3" id="KW-1185">Reference proteome</keyword>
<feature type="domain" description="Tyrosine specific protein phosphatases" evidence="1">
    <location>
        <begin position="175"/>
        <end position="240"/>
    </location>
</feature>
<dbReference type="EMBL" id="MU251472">
    <property type="protein sequence ID" value="KAG9234184.1"/>
    <property type="molecule type" value="Genomic_DNA"/>
</dbReference>